<feature type="domain" description="PAS" evidence="5">
    <location>
        <begin position="22"/>
        <end position="95"/>
    </location>
</feature>
<dbReference type="PROSITE" id="PS50112">
    <property type="entry name" value="PAS"/>
    <property type="match status" value="1"/>
</dbReference>
<name>A0ABT8XN81_9HYPH</name>
<keyword evidence="1" id="KW-0285">Flavoprotein</keyword>
<dbReference type="SUPFAM" id="SSF55874">
    <property type="entry name" value="ATPase domain of HSP90 chaperone/DNA topoisomerase II/histidine kinase"/>
    <property type="match status" value="1"/>
</dbReference>
<gene>
    <name evidence="7" type="ORF">GB928_026085</name>
</gene>
<dbReference type="InterPro" id="IPR036890">
    <property type="entry name" value="HATPase_C_sf"/>
</dbReference>
<accession>A0ABT8XN81</accession>
<dbReference type="InterPro" id="IPR011495">
    <property type="entry name" value="Sig_transdc_His_kin_sub2_dim/P"/>
</dbReference>
<dbReference type="SUPFAM" id="SSF55785">
    <property type="entry name" value="PYP-like sensor domain (PAS domain)"/>
    <property type="match status" value="1"/>
</dbReference>
<evidence type="ECO:0000256" key="2">
    <source>
        <dbReference type="ARBA" id="ARBA00022643"/>
    </source>
</evidence>
<dbReference type="InterPro" id="IPR035965">
    <property type="entry name" value="PAS-like_dom_sf"/>
</dbReference>
<dbReference type="InterPro" id="IPR000014">
    <property type="entry name" value="PAS"/>
</dbReference>
<dbReference type="PANTHER" id="PTHR47429">
    <property type="entry name" value="PROTEIN TWIN LOV 1"/>
    <property type="match status" value="1"/>
</dbReference>
<evidence type="ECO:0000259" key="6">
    <source>
        <dbReference type="PROSITE" id="PS50113"/>
    </source>
</evidence>
<evidence type="ECO:0000313" key="8">
    <source>
        <dbReference type="Proteomes" id="UP001177080"/>
    </source>
</evidence>
<evidence type="ECO:0000259" key="5">
    <source>
        <dbReference type="PROSITE" id="PS50112"/>
    </source>
</evidence>
<sequence>MSEDKVSDARDAGDRLVASHPSEDPFAAAFKATRMPMLITDPRQDDNPIIFSNRAFTELTGYSQQELIGRNCRILQGPATDKAAIAMIRDAVQHQHDVAVDILNYRKDGSTFWNALFVSPVRDRDGTVIYFFASQLDFTNIKSKQAELAKARHEAEQEVARRTAELSDALSVKTELVHEVDHRVKNNLLTIASIIKLQMRMTADHTVERTLKSVLDRVEALSTVQRKLLNDERLGHFDVADFGHDLVTDIVGSLKRPDIVLTTDLRPVTVSASKASPLALIINELLGDAVRRGLSDGGGEIHLEIRRLNGHFLIRVVDTVTPVEGDNEQSAFSQAMLDASLRQLRATIERSIQGHRTEVSVTLPVED</sequence>
<dbReference type="Gene3D" id="3.30.565.10">
    <property type="entry name" value="Histidine kinase-like ATPase, C-terminal domain"/>
    <property type="match status" value="1"/>
</dbReference>
<dbReference type="Gene3D" id="3.30.450.20">
    <property type="entry name" value="PAS domain"/>
    <property type="match status" value="1"/>
</dbReference>
<dbReference type="EMBL" id="WHSC02000014">
    <property type="protein sequence ID" value="MDO6124656.1"/>
    <property type="molecule type" value="Genomic_DNA"/>
</dbReference>
<keyword evidence="2" id="KW-0288">FMN</keyword>
<dbReference type="InterPro" id="IPR001610">
    <property type="entry name" value="PAC"/>
</dbReference>
<dbReference type="PANTHER" id="PTHR47429:SF2">
    <property type="entry name" value="PROTEIN TWIN LOV 1"/>
    <property type="match status" value="1"/>
</dbReference>
<organism evidence="7 8">
    <name type="scientific">Shinella curvata</name>
    <dbReference type="NCBI Taxonomy" id="1817964"/>
    <lineage>
        <taxon>Bacteria</taxon>
        <taxon>Pseudomonadati</taxon>
        <taxon>Pseudomonadota</taxon>
        <taxon>Alphaproteobacteria</taxon>
        <taxon>Hyphomicrobiales</taxon>
        <taxon>Rhizobiaceae</taxon>
        <taxon>Shinella</taxon>
    </lineage>
</organism>
<keyword evidence="8" id="KW-1185">Reference proteome</keyword>
<evidence type="ECO:0000256" key="3">
    <source>
        <dbReference type="ARBA" id="ARBA00022991"/>
    </source>
</evidence>
<dbReference type="InterPro" id="IPR000700">
    <property type="entry name" value="PAS-assoc_C"/>
</dbReference>
<feature type="compositionally biased region" description="Basic and acidic residues" evidence="4">
    <location>
        <begin position="1"/>
        <end position="14"/>
    </location>
</feature>
<reference evidence="7" key="1">
    <citation type="submission" date="2022-04" db="EMBL/GenBank/DDBJ databases">
        <title>Shinella lacus sp. nov., a novel member of the genus Shinella from water.</title>
        <authorList>
            <person name="Deng Y."/>
        </authorList>
    </citation>
    <scope>NUCLEOTIDE SEQUENCE</scope>
    <source>
        <strain evidence="7">JCM 31239</strain>
    </source>
</reference>
<comment type="caution">
    <text evidence="7">The sequence shown here is derived from an EMBL/GenBank/DDBJ whole genome shotgun (WGS) entry which is preliminary data.</text>
</comment>
<keyword evidence="3" id="KW-0157">Chromophore</keyword>
<dbReference type="PROSITE" id="PS50113">
    <property type="entry name" value="PAC"/>
    <property type="match status" value="1"/>
</dbReference>
<feature type="region of interest" description="Disordered" evidence="4">
    <location>
        <begin position="1"/>
        <end position="20"/>
    </location>
</feature>
<protein>
    <submittedName>
        <fullName evidence="7">PAS domain-containing protein</fullName>
    </submittedName>
</protein>
<evidence type="ECO:0000256" key="4">
    <source>
        <dbReference type="SAM" id="MobiDB-lite"/>
    </source>
</evidence>
<dbReference type="Proteomes" id="UP001177080">
    <property type="component" value="Unassembled WGS sequence"/>
</dbReference>
<dbReference type="NCBIfam" id="TIGR00229">
    <property type="entry name" value="sensory_box"/>
    <property type="match status" value="1"/>
</dbReference>
<dbReference type="CDD" id="cd00130">
    <property type="entry name" value="PAS"/>
    <property type="match status" value="1"/>
</dbReference>
<dbReference type="Pfam" id="PF07568">
    <property type="entry name" value="HisKA_2"/>
    <property type="match status" value="1"/>
</dbReference>
<proteinExistence type="predicted"/>
<feature type="domain" description="PAC" evidence="6">
    <location>
        <begin position="96"/>
        <end position="150"/>
    </location>
</feature>
<dbReference type="SMART" id="SM00086">
    <property type="entry name" value="PAC"/>
    <property type="match status" value="1"/>
</dbReference>
<dbReference type="Pfam" id="PF13426">
    <property type="entry name" value="PAS_9"/>
    <property type="match status" value="1"/>
</dbReference>
<dbReference type="RefSeq" id="WP_244763971.1">
    <property type="nucleotide sequence ID" value="NZ_JALJCJ010000010.1"/>
</dbReference>
<evidence type="ECO:0000313" key="7">
    <source>
        <dbReference type="EMBL" id="MDO6124656.1"/>
    </source>
</evidence>
<dbReference type="SMART" id="SM00091">
    <property type="entry name" value="PAS"/>
    <property type="match status" value="1"/>
</dbReference>
<evidence type="ECO:0000256" key="1">
    <source>
        <dbReference type="ARBA" id="ARBA00022630"/>
    </source>
</evidence>